<dbReference type="InterPro" id="IPR036264">
    <property type="entry name" value="Bact_exopeptidase_dim_dom"/>
</dbReference>
<proteinExistence type="inferred from homology"/>
<dbReference type="Gene3D" id="3.40.630.10">
    <property type="entry name" value="Zn peptidases"/>
    <property type="match status" value="1"/>
</dbReference>
<evidence type="ECO:0000256" key="2">
    <source>
        <dbReference type="ARBA" id="ARBA00022670"/>
    </source>
</evidence>
<feature type="domain" description="Peptidase M20 dimerisation" evidence="6">
    <location>
        <begin position="233"/>
        <end position="376"/>
    </location>
</feature>
<dbReference type="SUPFAM" id="SSF53187">
    <property type="entry name" value="Zn-dependent exopeptidases"/>
    <property type="match status" value="1"/>
</dbReference>
<evidence type="ECO:0000256" key="4">
    <source>
        <dbReference type="ARBA" id="ARBA00022801"/>
    </source>
</evidence>
<dbReference type="Gene3D" id="1.10.150.900">
    <property type="match status" value="1"/>
</dbReference>
<gene>
    <name evidence="7" type="ORF">SAMN04488579_12910</name>
</gene>
<evidence type="ECO:0000256" key="3">
    <source>
        <dbReference type="ARBA" id="ARBA00022723"/>
    </source>
</evidence>
<keyword evidence="3" id="KW-0479">Metal-binding</keyword>
<keyword evidence="5" id="KW-0862">Zinc</keyword>
<dbReference type="SUPFAM" id="SSF55031">
    <property type="entry name" value="Bacterial exopeptidase dimerisation domain"/>
    <property type="match status" value="1"/>
</dbReference>
<keyword evidence="7" id="KW-0121">Carboxypeptidase</keyword>
<evidence type="ECO:0000256" key="5">
    <source>
        <dbReference type="ARBA" id="ARBA00022833"/>
    </source>
</evidence>
<organism evidence="7 8">
    <name type="scientific">Eubacterium barkeri</name>
    <name type="common">Clostridium barkeri</name>
    <dbReference type="NCBI Taxonomy" id="1528"/>
    <lineage>
        <taxon>Bacteria</taxon>
        <taxon>Bacillati</taxon>
        <taxon>Bacillota</taxon>
        <taxon>Clostridia</taxon>
        <taxon>Eubacteriales</taxon>
        <taxon>Eubacteriaceae</taxon>
        <taxon>Eubacterium</taxon>
    </lineage>
</organism>
<dbReference type="GO" id="GO:0006508">
    <property type="term" value="P:proteolysis"/>
    <property type="evidence" value="ECO:0007669"/>
    <property type="project" value="UniProtKB-KW"/>
</dbReference>
<dbReference type="AlphaFoldDB" id="A0A1H3JDH8"/>
<evidence type="ECO:0000259" key="6">
    <source>
        <dbReference type="Pfam" id="PF07687"/>
    </source>
</evidence>
<evidence type="ECO:0000256" key="1">
    <source>
        <dbReference type="ARBA" id="ARBA00006247"/>
    </source>
</evidence>
<dbReference type="InterPro" id="IPR002933">
    <property type="entry name" value="Peptidase_M20"/>
</dbReference>
<dbReference type="PANTHER" id="PTHR45962">
    <property type="entry name" value="N-FATTY-ACYL-AMINO ACID SYNTHASE/HYDROLASE PM20D1"/>
    <property type="match status" value="1"/>
</dbReference>
<keyword evidence="4" id="KW-0378">Hydrolase</keyword>
<dbReference type="EMBL" id="FNOU01000029">
    <property type="protein sequence ID" value="SDY37996.1"/>
    <property type="molecule type" value="Genomic_DNA"/>
</dbReference>
<dbReference type="Proteomes" id="UP000199652">
    <property type="component" value="Unassembled WGS sequence"/>
</dbReference>
<dbReference type="Gene3D" id="3.30.70.360">
    <property type="match status" value="1"/>
</dbReference>
<evidence type="ECO:0000313" key="8">
    <source>
        <dbReference type="Proteomes" id="UP000199652"/>
    </source>
</evidence>
<dbReference type="RefSeq" id="WP_242873586.1">
    <property type="nucleotide sequence ID" value="NZ_FNOU01000029.1"/>
</dbReference>
<evidence type="ECO:0000313" key="7">
    <source>
        <dbReference type="EMBL" id="SDY37996.1"/>
    </source>
</evidence>
<dbReference type="PANTHER" id="PTHR45962:SF1">
    <property type="entry name" value="N-FATTY-ACYL-AMINO ACID SYNTHASE_HYDROLASE PM20D1"/>
    <property type="match status" value="1"/>
</dbReference>
<dbReference type="InterPro" id="IPR047177">
    <property type="entry name" value="Pept_M20A"/>
</dbReference>
<keyword evidence="2" id="KW-0645">Protease</keyword>
<dbReference type="GO" id="GO:0004180">
    <property type="term" value="F:carboxypeptidase activity"/>
    <property type="evidence" value="ECO:0007669"/>
    <property type="project" value="UniProtKB-KW"/>
</dbReference>
<accession>A0A1H3JDH8</accession>
<dbReference type="Pfam" id="PF01546">
    <property type="entry name" value="Peptidase_M20"/>
    <property type="match status" value="1"/>
</dbReference>
<name>A0A1H3JDH8_EUBBA</name>
<dbReference type="GO" id="GO:0046872">
    <property type="term" value="F:metal ion binding"/>
    <property type="evidence" value="ECO:0007669"/>
    <property type="project" value="UniProtKB-KW"/>
</dbReference>
<protein>
    <submittedName>
        <fullName evidence="7">Carboxypeptidase PM20D1</fullName>
    </submittedName>
</protein>
<dbReference type="InterPro" id="IPR011650">
    <property type="entry name" value="Peptidase_M20_dimer"/>
</dbReference>
<comment type="similarity">
    <text evidence="1">Belongs to the peptidase M20A family.</text>
</comment>
<sequence>MLIGWIILGALLIFLAVLLIRTASFVPPVVEKPADVDLPAMDEEKISRDMADIIRCRTISYRDDDQVDWDEYQRLYRLIEERFPLVHENGHREFIGKTGLLFTWKGKHSDAPSVYMAHYDVVPVDAKAWERPPFEGVIEDGVLWGRGTLDTKGTFCSILEAAEILMAQGFVPDQDIYLAFSGEEEIDGLTAVALSDTLKDRGINPAMVLDEGGAVVENVLPGITVPCALIGTAEKGKVNVALQLKGVPGHASTPPRHTAVGRLAKAAVAIEGHPFAPRLISPVAEMFDCLGRHSSFAYRMLFANLWCFKPVLYAMAKKGGTELSAMMMTTVALTRMSGSDAFNVMPPEASMGGDIRILPGENAQSVEAHLRSVIGDDDITIHRVNGTDPQPVSPMAGPGWERLTRVIGQTWPEAVVSPYLMLACSDARHYCRVFDKVYRFSAMALSKEERGMIHGHNERIPLSKLYTTVAFYLRMMMASN</sequence>
<reference evidence="8" key="1">
    <citation type="submission" date="2016-10" db="EMBL/GenBank/DDBJ databases">
        <authorList>
            <person name="Varghese N."/>
            <person name="Submissions S."/>
        </authorList>
    </citation>
    <scope>NUCLEOTIDE SEQUENCE [LARGE SCALE GENOMIC DNA]</scope>
    <source>
        <strain evidence="8">VPI 5359</strain>
    </source>
</reference>
<keyword evidence="8" id="KW-1185">Reference proteome</keyword>
<dbReference type="STRING" id="1528.SAMN04488579_12910"/>
<dbReference type="Pfam" id="PF07687">
    <property type="entry name" value="M20_dimer"/>
    <property type="match status" value="1"/>
</dbReference>